<name>A0ABU1F6D8_9RHOB</name>
<dbReference type="InterPro" id="IPR036683">
    <property type="entry name" value="CO_DH_flav_C_dom_sf"/>
</dbReference>
<proteinExistence type="predicted"/>
<dbReference type="InterPro" id="IPR005107">
    <property type="entry name" value="CO_DH_flav_C"/>
</dbReference>
<sequence>MASELPPFEWAEPADLTQAVALAAAGWVPVAGGVDLVRAMRRTGQGPARLMSVDRIAGLDAFHGHPRYGLRIGARIRAGRLLPDIWTGKRFAAVHESVEQFDAPHVANMGTVVGNLCAARADHDLPVSLMAMKGELTVAGPSGTRQVPLTAFYRAPGATALTPAEIVTEVFCPGPGTDGGSAFKKLDLIRRRAGDPGRLSAAATVIYGTERERIVEATLVLGGVAMPRRFAAAEAMLVGELPAPDLFTAAAEAALTGLPLSGVIRAQARALLRDALMQANARAQARHDHFDDAAEIAQEAL</sequence>
<evidence type="ECO:0000256" key="3">
    <source>
        <dbReference type="ARBA" id="ARBA00023002"/>
    </source>
</evidence>
<dbReference type="InterPro" id="IPR051312">
    <property type="entry name" value="Diverse_Substr_Oxidored"/>
</dbReference>
<evidence type="ECO:0000256" key="1">
    <source>
        <dbReference type="ARBA" id="ARBA00022630"/>
    </source>
</evidence>
<dbReference type="InterPro" id="IPR002346">
    <property type="entry name" value="Mopterin_DH_FAD-bd"/>
</dbReference>
<dbReference type="RefSeq" id="WP_310456689.1">
    <property type="nucleotide sequence ID" value="NZ_JAVKPH010000006.1"/>
</dbReference>
<keyword evidence="3" id="KW-0560">Oxidoreductase</keyword>
<keyword evidence="1" id="KW-0285">Flavoprotein</keyword>
<dbReference type="InterPro" id="IPR036318">
    <property type="entry name" value="FAD-bd_PCMH-like_sf"/>
</dbReference>
<accession>A0ABU1F6D8</accession>
<dbReference type="Gene3D" id="3.30.465.10">
    <property type="match status" value="1"/>
</dbReference>
<comment type="caution">
    <text evidence="5">The sequence shown here is derived from an EMBL/GenBank/DDBJ whole genome shotgun (WGS) entry which is preliminary data.</text>
</comment>
<dbReference type="Pfam" id="PF03450">
    <property type="entry name" value="CO_deh_flav_C"/>
    <property type="match status" value="1"/>
</dbReference>
<protein>
    <submittedName>
        <fullName evidence="5">FAD binding domain-containing protein</fullName>
    </submittedName>
</protein>
<evidence type="ECO:0000256" key="2">
    <source>
        <dbReference type="ARBA" id="ARBA00022827"/>
    </source>
</evidence>
<organism evidence="5 6">
    <name type="scientific">Ruixingdingia sedimenti</name>
    <dbReference type="NCBI Taxonomy" id="3073604"/>
    <lineage>
        <taxon>Bacteria</taxon>
        <taxon>Pseudomonadati</taxon>
        <taxon>Pseudomonadota</taxon>
        <taxon>Alphaproteobacteria</taxon>
        <taxon>Rhodobacterales</taxon>
        <taxon>Paracoccaceae</taxon>
        <taxon>Ruixingdingia</taxon>
    </lineage>
</organism>
<keyword evidence="6" id="KW-1185">Reference proteome</keyword>
<dbReference type="Pfam" id="PF00941">
    <property type="entry name" value="FAD_binding_5"/>
    <property type="match status" value="1"/>
</dbReference>
<dbReference type="EMBL" id="JAVKPH010000006">
    <property type="protein sequence ID" value="MDR5652441.1"/>
    <property type="molecule type" value="Genomic_DNA"/>
</dbReference>
<dbReference type="SUPFAM" id="SSF55447">
    <property type="entry name" value="CO dehydrogenase flavoprotein C-terminal domain-like"/>
    <property type="match status" value="1"/>
</dbReference>
<dbReference type="InterPro" id="IPR016169">
    <property type="entry name" value="FAD-bd_PCMH_sub2"/>
</dbReference>
<dbReference type="Gene3D" id="3.30.390.50">
    <property type="entry name" value="CO dehydrogenase flavoprotein, C-terminal domain"/>
    <property type="match status" value="1"/>
</dbReference>
<evidence type="ECO:0000313" key="6">
    <source>
        <dbReference type="Proteomes" id="UP001247754"/>
    </source>
</evidence>
<evidence type="ECO:0000313" key="5">
    <source>
        <dbReference type="EMBL" id="MDR5652441.1"/>
    </source>
</evidence>
<keyword evidence="2" id="KW-0274">FAD</keyword>
<dbReference type="PANTHER" id="PTHR42659">
    <property type="entry name" value="XANTHINE DEHYDROGENASE SUBUNIT C-RELATED"/>
    <property type="match status" value="1"/>
</dbReference>
<dbReference type="InterPro" id="IPR016166">
    <property type="entry name" value="FAD-bd_PCMH"/>
</dbReference>
<dbReference type="PROSITE" id="PS51387">
    <property type="entry name" value="FAD_PCMH"/>
    <property type="match status" value="1"/>
</dbReference>
<dbReference type="InterPro" id="IPR016167">
    <property type="entry name" value="FAD-bd_PCMH_sub1"/>
</dbReference>
<evidence type="ECO:0000259" key="4">
    <source>
        <dbReference type="PROSITE" id="PS51387"/>
    </source>
</evidence>
<dbReference type="Gene3D" id="3.30.43.10">
    <property type="entry name" value="Uridine Diphospho-n-acetylenolpyruvylglucosamine Reductase, domain 2"/>
    <property type="match status" value="1"/>
</dbReference>
<dbReference type="Proteomes" id="UP001247754">
    <property type="component" value="Unassembled WGS sequence"/>
</dbReference>
<feature type="domain" description="FAD-binding PCMH-type" evidence="4">
    <location>
        <begin position="3"/>
        <end position="177"/>
    </location>
</feature>
<dbReference type="PANTHER" id="PTHR42659:SF2">
    <property type="entry name" value="XANTHINE DEHYDROGENASE SUBUNIT C-RELATED"/>
    <property type="match status" value="1"/>
</dbReference>
<gene>
    <name evidence="5" type="ORF">RGD00_07490</name>
</gene>
<dbReference type="SUPFAM" id="SSF56176">
    <property type="entry name" value="FAD-binding/transporter-associated domain-like"/>
    <property type="match status" value="1"/>
</dbReference>
<reference evidence="5 6" key="1">
    <citation type="submission" date="2023-09" db="EMBL/GenBank/DDBJ databases">
        <title>Xinfangfangia sedmenti sp. nov., isolated the sedment.</title>
        <authorList>
            <person name="Xu L."/>
        </authorList>
    </citation>
    <scope>NUCLEOTIDE SEQUENCE [LARGE SCALE GENOMIC DNA]</scope>
    <source>
        <strain evidence="5 6">LG-4</strain>
    </source>
</reference>